<dbReference type="Gene3D" id="3.90.226.10">
    <property type="entry name" value="2-enoyl-CoA Hydratase, Chain A, domain 1"/>
    <property type="match status" value="1"/>
</dbReference>
<evidence type="ECO:0000256" key="3">
    <source>
        <dbReference type="RuleBase" id="RU003707"/>
    </source>
</evidence>
<dbReference type="GO" id="GO:0016836">
    <property type="term" value="F:hydro-lyase activity"/>
    <property type="evidence" value="ECO:0007669"/>
    <property type="project" value="UniProtKB-ARBA"/>
</dbReference>
<dbReference type="GO" id="GO:0006635">
    <property type="term" value="P:fatty acid beta-oxidation"/>
    <property type="evidence" value="ECO:0007669"/>
    <property type="project" value="TreeGrafter"/>
</dbReference>
<dbReference type="EMBL" id="MSDU01000060">
    <property type="protein sequence ID" value="OLN21279.1"/>
    <property type="molecule type" value="Genomic_DNA"/>
</dbReference>
<name>A0A1Q8Q1R5_9BACI</name>
<comment type="similarity">
    <text evidence="1 3">Belongs to the enoyl-CoA hydratase/isomerase family.</text>
</comment>
<dbReference type="PROSITE" id="PS00166">
    <property type="entry name" value="ENOYL_COA_HYDRATASE"/>
    <property type="match status" value="1"/>
</dbReference>
<evidence type="ECO:0000313" key="4">
    <source>
        <dbReference type="EMBL" id="OLN21279.1"/>
    </source>
</evidence>
<protein>
    <recommendedName>
        <fullName evidence="6">Enoyl-CoA hydratase</fullName>
    </recommendedName>
</protein>
<keyword evidence="5" id="KW-1185">Reference proteome</keyword>
<dbReference type="PANTHER" id="PTHR11941">
    <property type="entry name" value="ENOYL-COA HYDRATASE-RELATED"/>
    <property type="match status" value="1"/>
</dbReference>
<dbReference type="STRING" id="1714264.BTO30_15845"/>
<keyword evidence="2" id="KW-0456">Lyase</keyword>
<dbReference type="Proteomes" id="UP000185568">
    <property type="component" value="Unassembled WGS sequence"/>
</dbReference>
<accession>A0A1Q8Q1R5</accession>
<evidence type="ECO:0008006" key="6">
    <source>
        <dbReference type="Google" id="ProtNLM"/>
    </source>
</evidence>
<dbReference type="InterPro" id="IPR001753">
    <property type="entry name" value="Enoyl-CoA_hydra/iso"/>
</dbReference>
<evidence type="ECO:0000256" key="2">
    <source>
        <dbReference type="ARBA" id="ARBA00023239"/>
    </source>
</evidence>
<sequence length="259" mass="28360">MSTASTFKTIRFTIEDNVAFLVLDRPPVNIMTMEMMGELCEAIEAASRNKELHALVIKAAGKVFSGGVSVEDHMGDLAEPMIHLFHKIFHLLSGDLCPTIAIVEGAAIGGGCELVTFCDIVYASDKAKIGQPEINLGLFPPVSAVVFPYITGLNRTMELMLTGKTLNAQQAYEYGFFNKVAPAESMDTEVSELLEGLKKKSPLALRLTKKAVREAMSAGFSSSIEKVEQIYLKELIVSEDSQEGLRAFVEKRPPVWKNV</sequence>
<evidence type="ECO:0000256" key="1">
    <source>
        <dbReference type="ARBA" id="ARBA00005254"/>
    </source>
</evidence>
<dbReference type="OrthoDB" id="5365311at2"/>
<dbReference type="SUPFAM" id="SSF52096">
    <property type="entry name" value="ClpP/crotonase"/>
    <property type="match status" value="1"/>
</dbReference>
<organism evidence="4 5">
    <name type="scientific">Domibacillus antri</name>
    <dbReference type="NCBI Taxonomy" id="1714264"/>
    <lineage>
        <taxon>Bacteria</taxon>
        <taxon>Bacillati</taxon>
        <taxon>Bacillota</taxon>
        <taxon>Bacilli</taxon>
        <taxon>Bacillales</taxon>
        <taxon>Bacillaceae</taxon>
        <taxon>Domibacillus</taxon>
    </lineage>
</organism>
<dbReference type="AlphaFoldDB" id="A0A1Q8Q1R5"/>
<dbReference type="Gene3D" id="1.10.12.10">
    <property type="entry name" value="Lyase 2-enoyl-coa Hydratase, Chain A, domain 2"/>
    <property type="match status" value="1"/>
</dbReference>
<dbReference type="InterPro" id="IPR029045">
    <property type="entry name" value="ClpP/crotonase-like_dom_sf"/>
</dbReference>
<dbReference type="FunFam" id="1.10.12.10:FF:000001">
    <property type="entry name" value="Probable enoyl-CoA hydratase, mitochondrial"/>
    <property type="match status" value="1"/>
</dbReference>
<dbReference type="PANTHER" id="PTHR11941:SF54">
    <property type="entry name" value="ENOYL-COA HYDRATASE, MITOCHONDRIAL"/>
    <property type="match status" value="1"/>
</dbReference>
<proteinExistence type="inferred from homology"/>
<dbReference type="CDD" id="cd06558">
    <property type="entry name" value="crotonase-like"/>
    <property type="match status" value="1"/>
</dbReference>
<dbReference type="Pfam" id="PF00378">
    <property type="entry name" value="ECH_1"/>
    <property type="match status" value="1"/>
</dbReference>
<reference evidence="4 5" key="1">
    <citation type="submission" date="2016-12" db="EMBL/GenBank/DDBJ databases">
        <title>Domibacillus antri genome sequencing.</title>
        <authorList>
            <person name="Verma A."/>
            <person name="Krishnamurthi S."/>
        </authorList>
    </citation>
    <scope>NUCLEOTIDE SEQUENCE [LARGE SCALE GENOMIC DNA]</scope>
    <source>
        <strain evidence="4 5">XD80</strain>
    </source>
</reference>
<dbReference type="InterPro" id="IPR014748">
    <property type="entry name" value="Enoyl-CoA_hydra_C"/>
</dbReference>
<evidence type="ECO:0000313" key="5">
    <source>
        <dbReference type="Proteomes" id="UP000185568"/>
    </source>
</evidence>
<gene>
    <name evidence="4" type="ORF">BTO30_15845</name>
</gene>
<dbReference type="InterPro" id="IPR018376">
    <property type="entry name" value="Enoyl-CoA_hyd/isom_CS"/>
</dbReference>
<comment type="caution">
    <text evidence="4">The sequence shown here is derived from an EMBL/GenBank/DDBJ whole genome shotgun (WGS) entry which is preliminary data.</text>
</comment>
<dbReference type="RefSeq" id="WP_075399667.1">
    <property type="nucleotide sequence ID" value="NZ_MSDU01000060.1"/>
</dbReference>